<dbReference type="EMBL" id="VXIV02001869">
    <property type="protein sequence ID" value="KAF6029004.1"/>
    <property type="molecule type" value="Genomic_DNA"/>
</dbReference>
<evidence type="ECO:0000313" key="3">
    <source>
        <dbReference type="Proteomes" id="UP000593567"/>
    </source>
</evidence>
<feature type="compositionally biased region" description="Low complexity" evidence="1">
    <location>
        <begin position="74"/>
        <end position="84"/>
    </location>
</feature>
<name>A0A7J7JTK7_BUGNE</name>
<proteinExistence type="predicted"/>
<keyword evidence="3" id="KW-1185">Reference proteome</keyword>
<dbReference type="AlphaFoldDB" id="A0A7J7JTK7"/>
<feature type="compositionally biased region" description="Basic residues" evidence="1">
    <location>
        <begin position="130"/>
        <end position="145"/>
    </location>
</feature>
<evidence type="ECO:0000313" key="2">
    <source>
        <dbReference type="EMBL" id="KAF6029004.1"/>
    </source>
</evidence>
<evidence type="ECO:0000256" key="1">
    <source>
        <dbReference type="SAM" id="MobiDB-lite"/>
    </source>
</evidence>
<sequence length="303" mass="32319">MWSISDGIQHFRRSSNESRFYGCSKSPTPQESPALTPSVQQFFDSVNNPVSLKITVTGEHRYVDPVSLPTSEGSKPPQSKQKQQPRTKQDCVNQQQQQLSDNQLADQSQGDAVHQTANVDSATPEENHQQKKAKLKKPRRNKKQKQLSEGGGELEASHRTPTVVTSAPELNPSTAAEPAPEASGTATVSTPTSTTTATPVVSTPASTTTATPAVSTPASTTTATPAVSTPTSTTSASVSTASEPSKQPAAVPKAQPKQQQADTTSKNSFAKFGQDYKQKVGLKYINELDKDHIRLLAKVSLLG</sequence>
<feature type="compositionally biased region" description="Low complexity" evidence="1">
    <location>
        <begin position="93"/>
        <end position="109"/>
    </location>
</feature>
<gene>
    <name evidence="2" type="ORF">EB796_012693</name>
</gene>
<organism evidence="2 3">
    <name type="scientific">Bugula neritina</name>
    <name type="common">Brown bryozoan</name>
    <name type="synonym">Sertularia neritina</name>
    <dbReference type="NCBI Taxonomy" id="10212"/>
    <lineage>
        <taxon>Eukaryota</taxon>
        <taxon>Metazoa</taxon>
        <taxon>Spiralia</taxon>
        <taxon>Lophotrochozoa</taxon>
        <taxon>Bryozoa</taxon>
        <taxon>Gymnolaemata</taxon>
        <taxon>Cheilostomatida</taxon>
        <taxon>Flustrina</taxon>
        <taxon>Buguloidea</taxon>
        <taxon>Bugulidae</taxon>
        <taxon>Bugula</taxon>
    </lineage>
</organism>
<protein>
    <submittedName>
        <fullName evidence="2">Uncharacterized protein</fullName>
    </submittedName>
</protein>
<feature type="compositionally biased region" description="Low complexity" evidence="1">
    <location>
        <begin position="172"/>
        <end position="261"/>
    </location>
</feature>
<dbReference type="Proteomes" id="UP000593567">
    <property type="component" value="Unassembled WGS sequence"/>
</dbReference>
<accession>A0A7J7JTK7</accession>
<reference evidence="2" key="1">
    <citation type="submission" date="2020-06" db="EMBL/GenBank/DDBJ databases">
        <title>Draft genome of Bugula neritina, a colonial animal packing powerful symbionts and potential medicines.</title>
        <authorList>
            <person name="Rayko M."/>
        </authorList>
    </citation>
    <scope>NUCLEOTIDE SEQUENCE [LARGE SCALE GENOMIC DNA]</scope>
    <source>
        <strain evidence="2">Kwan_BN1</strain>
    </source>
</reference>
<feature type="region of interest" description="Disordered" evidence="1">
    <location>
        <begin position="1"/>
        <end position="35"/>
    </location>
</feature>
<comment type="caution">
    <text evidence="2">The sequence shown here is derived from an EMBL/GenBank/DDBJ whole genome shotgun (WGS) entry which is preliminary data.</text>
</comment>
<feature type="compositionally biased region" description="Polar residues" evidence="1">
    <location>
        <begin position="25"/>
        <end position="35"/>
    </location>
</feature>
<feature type="region of interest" description="Disordered" evidence="1">
    <location>
        <begin position="59"/>
        <end position="272"/>
    </location>
</feature>